<dbReference type="Gene3D" id="2.40.420.20">
    <property type="match status" value="1"/>
</dbReference>
<dbReference type="EMBL" id="CP104965">
    <property type="protein sequence ID" value="UXN71558.1"/>
    <property type="molecule type" value="Genomic_DNA"/>
</dbReference>
<dbReference type="Pfam" id="PF25917">
    <property type="entry name" value="BSH_RND"/>
    <property type="match status" value="1"/>
</dbReference>
<dbReference type="InterPro" id="IPR058626">
    <property type="entry name" value="MdtA-like_b-barrel"/>
</dbReference>
<evidence type="ECO:0000256" key="2">
    <source>
        <dbReference type="ARBA" id="ARBA00009477"/>
    </source>
</evidence>
<reference evidence="8 9" key="1">
    <citation type="submission" date="2022-09" db="EMBL/GenBank/DDBJ databases">
        <title>Interaction between co-microsymbionts with complementary sets of symbiotic genes in legume-rhizobium systems.</title>
        <authorList>
            <person name="Safronova V."/>
            <person name="Sazanova A."/>
            <person name="Afonin A."/>
            <person name="Chirak E."/>
        </authorList>
    </citation>
    <scope>NUCLEOTIDE SEQUENCE [LARGE SCALE GENOMIC DNA]</scope>
    <source>
        <strain evidence="8 9">A18/4-1</strain>
    </source>
</reference>
<dbReference type="Gene3D" id="2.40.30.170">
    <property type="match status" value="1"/>
</dbReference>
<keyword evidence="4" id="KW-0732">Signal</keyword>
<name>A0ABY6CID9_9HYPH</name>
<evidence type="ECO:0000256" key="4">
    <source>
        <dbReference type="SAM" id="SignalP"/>
    </source>
</evidence>
<evidence type="ECO:0000259" key="5">
    <source>
        <dbReference type="Pfam" id="PF25917"/>
    </source>
</evidence>
<sequence length="398" mass="41472">MKAISSLAKAASVLALLTFIAACTESNSAPQAAPGAPPPMPVSFVEAKPEQLAITNQLPGRIAPTRIAEVRPRVSGIIIERVFEQGSTVEEGDVLYRIDPAPFQLQVDSAQASRDRALAQQTQARQQAARAIASRERNIGTEQNADTAEAALASANADVALAEVALAQAKLNLEYAEVKAPISGRIGGALVTEGALVNAGSGENLAIIQQLDPVYADFTQPSNEMLRLRKALEDGTLASLAPGEASVKLLMDDDSTYAHAGRLLFSGAAVDASTGQVTLRAEIPNPDDNLLPGMYVRVLLDQGVQSGAFAVPQQAVQRDAGGQSQLYIVGADNVVELRTVTVGRSIGSRSVIEQGLIAGDRVVVEGVQKIRPGSPVAPEPWTPPEAVAAAEAAKTPAS</sequence>
<dbReference type="InterPro" id="IPR058627">
    <property type="entry name" value="MdtA-like_C"/>
</dbReference>
<dbReference type="Gene3D" id="2.40.50.100">
    <property type="match status" value="1"/>
</dbReference>
<accession>A0ABY6CID9</accession>
<feature type="compositionally biased region" description="Low complexity" evidence="3">
    <location>
        <begin position="384"/>
        <end position="398"/>
    </location>
</feature>
<dbReference type="NCBIfam" id="TIGR01730">
    <property type="entry name" value="RND_mfp"/>
    <property type="match status" value="1"/>
</dbReference>
<dbReference type="RefSeq" id="WP_262171174.1">
    <property type="nucleotide sequence ID" value="NZ_CP104965.1"/>
</dbReference>
<dbReference type="SUPFAM" id="SSF111369">
    <property type="entry name" value="HlyD-like secretion proteins"/>
    <property type="match status" value="1"/>
</dbReference>
<dbReference type="InterPro" id="IPR058625">
    <property type="entry name" value="MdtA-like_BSH"/>
</dbReference>
<evidence type="ECO:0000259" key="6">
    <source>
        <dbReference type="Pfam" id="PF25944"/>
    </source>
</evidence>
<feature type="domain" description="Multidrug resistance protein MdtA-like C-terminal permuted SH3" evidence="7">
    <location>
        <begin position="309"/>
        <end position="369"/>
    </location>
</feature>
<dbReference type="PANTHER" id="PTHR30158:SF3">
    <property type="entry name" value="MULTIDRUG EFFLUX PUMP SUBUNIT ACRA-RELATED"/>
    <property type="match status" value="1"/>
</dbReference>
<dbReference type="InterPro" id="IPR006143">
    <property type="entry name" value="RND_pump_MFP"/>
</dbReference>
<comment type="similarity">
    <text evidence="2">Belongs to the membrane fusion protein (MFP) (TC 8.A.1) family.</text>
</comment>
<feature type="region of interest" description="Disordered" evidence="3">
    <location>
        <begin position="372"/>
        <end position="398"/>
    </location>
</feature>
<organism evidence="8 9">
    <name type="scientific">Devosia neptuniae</name>
    <dbReference type="NCBI Taxonomy" id="191302"/>
    <lineage>
        <taxon>Bacteria</taxon>
        <taxon>Pseudomonadati</taxon>
        <taxon>Pseudomonadota</taxon>
        <taxon>Alphaproteobacteria</taxon>
        <taxon>Hyphomicrobiales</taxon>
        <taxon>Devosiaceae</taxon>
        <taxon>Devosia</taxon>
    </lineage>
</organism>
<protein>
    <submittedName>
        <fullName evidence="8">Efflux RND transporter periplasmic adaptor subunit</fullName>
    </submittedName>
</protein>
<evidence type="ECO:0000256" key="3">
    <source>
        <dbReference type="SAM" id="MobiDB-lite"/>
    </source>
</evidence>
<evidence type="ECO:0000313" key="9">
    <source>
        <dbReference type="Proteomes" id="UP001061862"/>
    </source>
</evidence>
<feature type="domain" description="Multidrug resistance protein MdtA-like beta-barrel" evidence="6">
    <location>
        <begin position="213"/>
        <end position="303"/>
    </location>
</feature>
<feature type="domain" description="Multidrug resistance protein MdtA-like barrel-sandwich hybrid" evidence="5">
    <location>
        <begin position="66"/>
        <end position="209"/>
    </location>
</feature>
<dbReference type="Proteomes" id="UP001061862">
    <property type="component" value="Chromosome"/>
</dbReference>
<dbReference type="Pfam" id="PF25944">
    <property type="entry name" value="Beta-barrel_RND"/>
    <property type="match status" value="1"/>
</dbReference>
<keyword evidence="9" id="KW-1185">Reference proteome</keyword>
<dbReference type="PROSITE" id="PS51257">
    <property type="entry name" value="PROKAR_LIPOPROTEIN"/>
    <property type="match status" value="1"/>
</dbReference>
<comment type="subcellular location">
    <subcellularLocation>
        <location evidence="1">Cell envelope</location>
    </subcellularLocation>
</comment>
<feature type="signal peptide" evidence="4">
    <location>
        <begin position="1"/>
        <end position="28"/>
    </location>
</feature>
<gene>
    <name evidence="8" type="ORF">N8A98_10410</name>
</gene>
<dbReference type="Gene3D" id="1.10.287.470">
    <property type="entry name" value="Helix hairpin bin"/>
    <property type="match status" value="1"/>
</dbReference>
<evidence type="ECO:0000259" key="7">
    <source>
        <dbReference type="Pfam" id="PF25967"/>
    </source>
</evidence>
<evidence type="ECO:0000313" key="8">
    <source>
        <dbReference type="EMBL" id="UXN71558.1"/>
    </source>
</evidence>
<feature type="chain" id="PRO_5047273042" evidence="4">
    <location>
        <begin position="29"/>
        <end position="398"/>
    </location>
</feature>
<dbReference type="Pfam" id="PF25967">
    <property type="entry name" value="RND-MFP_C"/>
    <property type="match status" value="1"/>
</dbReference>
<dbReference type="PANTHER" id="PTHR30158">
    <property type="entry name" value="ACRA/E-RELATED COMPONENT OF DRUG EFFLUX TRANSPORTER"/>
    <property type="match status" value="1"/>
</dbReference>
<evidence type="ECO:0000256" key="1">
    <source>
        <dbReference type="ARBA" id="ARBA00004196"/>
    </source>
</evidence>
<proteinExistence type="inferred from homology"/>